<organism evidence="1">
    <name type="scientific">Brassica cretica</name>
    <name type="common">Mustard</name>
    <dbReference type="NCBI Taxonomy" id="69181"/>
    <lineage>
        <taxon>Eukaryota</taxon>
        <taxon>Viridiplantae</taxon>
        <taxon>Streptophyta</taxon>
        <taxon>Embryophyta</taxon>
        <taxon>Tracheophyta</taxon>
        <taxon>Spermatophyta</taxon>
        <taxon>Magnoliopsida</taxon>
        <taxon>eudicotyledons</taxon>
        <taxon>Gunneridae</taxon>
        <taxon>Pentapetalae</taxon>
        <taxon>rosids</taxon>
        <taxon>malvids</taxon>
        <taxon>Brassicales</taxon>
        <taxon>Brassicaceae</taxon>
        <taxon>Brassiceae</taxon>
        <taxon>Brassica</taxon>
    </lineage>
</organism>
<reference evidence="1" key="1">
    <citation type="submission" date="2019-12" db="EMBL/GenBank/DDBJ databases">
        <title>Genome sequencing and annotation of Brassica cretica.</title>
        <authorList>
            <person name="Studholme D.J."/>
            <person name="Sarris P.F."/>
        </authorList>
    </citation>
    <scope>NUCLEOTIDE SEQUENCE</scope>
    <source>
        <strain evidence="1">PFS-102/07</strain>
        <tissue evidence="1">Leaf</tissue>
    </source>
</reference>
<protein>
    <submittedName>
        <fullName evidence="1">Uncharacterized protein</fullName>
    </submittedName>
</protein>
<comment type="caution">
    <text evidence="1">The sequence shown here is derived from an EMBL/GenBank/DDBJ whole genome shotgun (WGS) entry which is preliminary data.</text>
</comment>
<dbReference type="AlphaFoldDB" id="A0A8S9K464"/>
<dbReference type="EMBL" id="QGKY02000190">
    <property type="protein sequence ID" value="KAF2589610.1"/>
    <property type="molecule type" value="Genomic_DNA"/>
</dbReference>
<gene>
    <name evidence="1" type="ORF">F2Q70_00039749</name>
</gene>
<sequence length="51" mass="6095">MSELMERTEERRPMLKDTAVRNMNMREAIARGKIHLLSEFEDAIEEPIHRI</sequence>
<evidence type="ECO:0000313" key="1">
    <source>
        <dbReference type="EMBL" id="KAF2589610.1"/>
    </source>
</evidence>
<accession>A0A8S9K464</accession>
<proteinExistence type="predicted"/>
<name>A0A8S9K464_BRACR</name>